<dbReference type="Proteomes" id="UP001165121">
    <property type="component" value="Unassembled WGS sequence"/>
</dbReference>
<feature type="region of interest" description="Disordered" evidence="1">
    <location>
        <begin position="1"/>
        <end position="22"/>
    </location>
</feature>
<protein>
    <submittedName>
        <fullName evidence="2">Unnamed protein product</fullName>
    </submittedName>
</protein>
<sequence length="180" mass="19735">MAAVTASTTPTTTSTNGPEPKPLMVSVKTFEGKEGKSLLLLTRELEMAMDSTLLKTEQQRRAALSNTGRVCKPGLLAVQATVKGFEKPWTILTDSGASGNYARRSTMAGSQLYAEALRARNHDIVTVRLAMSTRVTVPKEPVDLGVKFLDFDSVERCLALYLDAIYDLMLGMAWLERHEP</sequence>
<dbReference type="InterPro" id="IPR021109">
    <property type="entry name" value="Peptidase_aspartic_dom_sf"/>
</dbReference>
<keyword evidence="3" id="KW-1185">Reference proteome</keyword>
<dbReference type="OrthoDB" id="2290219at2759"/>
<comment type="caution">
    <text evidence="2">The sequence shown here is derived from an EMBL/GenBank/DDBJ whole genome shotgun (WGS) entry which is preliminary data.</text>
</comment>
<dbReference type="Gene3D" id="2.40.70.10">
    <property type="entry name" value="Acid Proteases"/>
    <property type="match status" value="1"/>
</dbReference>
<evidence type="ECO:0000313" key="2">
    <source>
        <dbReference type="EMBL" id="GMF36118.1"/>
    </source>
</evidence>
<evidence type="ECO:0000256" key="1">
    <source>
        <dbReference type="SAM" id="MobiDB-lite"/>
    </source>
</evidence>
<evidence type="ECO:0000313" key="3">
    <source>
        <dbReference type="Proteomes" id="UP001165121"/>
    </source>
</evidence>
<feature type="compositionally biased region" description="Low complexity" evidence="1">
    <location>
        <begin position="1"/>
        <end position="15"/>
    </location>
</feature>
<organism evidence="2 3">
    <name type="scientific">Phytophthora fragariaefolia</name>
    <dbReference type="NCBI Taxonomy" id="1490495"/>
    <lineage>
        <taxon>Eukaryota</taxon>
        <taxon>Sar</taxon>
        <taxon>Stramenopiles</taxon>
        <taxon>Oomycota</taxon>
        <taxon>Peronosporomycetes</taxon>
        <taxon>Peronosporales</taxon>
        <taxon>Peronosporaceae</taxon>
        <taxon>Phytophthora</taxon>
    </lineage>
</organism>
<gene>
    <name evidence="2" type="ORF">Pfra01_000976500</name>
</gene>
<accession>A0A9W6XD29</accession>
<proteinExistence type="predicted"/>
<name>A0A9W6XD29_9STRA</name>
<dbReference type="EMBL" id="BSXT01000911">
    <property type="protein sequence ID" value="GMF36118.1"/>
    <property type="molecule type" value="Genomic_DNA"/>
</dbReference>
<dbReference type="AlphaFoldDB" id="A0A9W6XD29"/>
<reference evidence="2" key="1">
    <citation type="submission" date="2023-04" db="EMBL/GenBank/DDBJ databases">
        <title>Phytophthora fragariaefolia NBRC 109709.</title>
        <authorList>
            <person name="Ichikawa N."/>
            <person name="Sato H."/>
            <person name="Tonouchi N."/>
        </authorList>
    </citation>
    <scope>NUCLEOTIDE SEQUENCE</scope>
    <source>
        <strain evidence="2">NBRC 109709</strain>
    </source>
</reference>